<dbReference type="GO" id="GO:0016740">
    <property type="term" value="F:transferase activity"/>
    <property type="evidence" value="ECO:0007669"/>
    <property type="project" value="UniProtKB-KW"/>
</dbReference>
<dbReference type="GO" id="GO:0008270">
    <property type="term" value="F:zinc ion binding"/>
    <property type="evidence" value="ECO:0007669"/>
    <property type="project" value="UniProtKB-KW"/>
</dbReference>
<comment type="subcellular location">
    <subcellularLocation>
        <location evidence="1">Membrane</location>
        <topology evidence="1">Multi-pass membrane protein</topology>
    </subcellularLocation>
</comment>
<evidence type="ECO:0000256" key="4">
    <source>
        <dbReference type="ARBA" id="ARBA00022723"/>
    </source>
</evidence>
<keyword evidence="2" id="KW-0808">Transferase</keyword>
<evidence type="ECO:0000256" key="6">
    <source>
        <dbReference type="ARBA" id="ARBA00022786"/>
    </source>
</evidence>
<keyword evidence="6" id="KW-0833">Ubl conjugation pathway</keyword>
<evidence type="ECO:0000256" key="7">
    <source>
        <dbReference type="ARBA" id="ARBA00022833"/>
    </source>
</evidence>
<keyword evidence="5" id="KW-0863">Zinc-finger</keyword>
<dbReference type="SUPFAM" id="SSF57850">
    <property type="entry name" value="RING/U-box"/>
    <property type="match status" value="1"/>
</dbReference>
<dbReference type="AlphaFoldDB" id="A0A1R2AS82"/>
<feature type="transmembrane region" description="Helical" evidence="10">
    <location>
        <begin position="100"/>
        <end position="121"/>
    </location>
</feature>
<reference evidence="12 13" key="1">
    <citation type="submission" date="2016-11" db="EMBL/GenBank/DDBJ databases">
        <title>The macronuclear genome of Stentor coeruleus: a giant cell with tiny introns.</title>
        <authorList>
            <person name="Slabodnick M."/>
            <person name="Ruby J.G."/>
            <person name="Reiff S.B."/>
            <person name="Swart E.C."/>
            <person name="Gosai S."/>
            <person name="Prabakaran S."/>
            <person name="Witkowska E."/>
            <person name="Larue G.E."/>
            <person name="Fisher S."/>
            <person name="Freeman R.M."/>
            <person name="Gunawardena J."/>
            <person name="Chu W."/>
            <person name="Stover N.A."/>
            <person name="Gregory B.D."/>
            <person name="Nowacki M."/>
            <person name="Derisi J."/>
            <person name="Roy S.W."/>
            <person name="Marshall W.F."/>
            <person name="Sood P."/>
        </authorList>
    </citation>
    <scope>NUCLEOTIDE SEQUENCE [LARGE SCALE GENOMIC DNA]</scope>
    <source>
        <strain evidence="12">WM001</strain>
    </source>
</reference>
<evidence type="ECO:0000256" key="10">
    <source>
        <dbReference type="SAM" id="Phobius"/>
    </source>
</evidence>
<dbReference type="PANTHER" id="PTHR46065">
    <property type="entry name" value="E3 UBIQUITIN-PROTEIN LIGASE MARCH 2/3 FAMILY MEMBER"/>
    <property type="match status" value="1"/>
</dbReference>
<gene>
    <name evidence="12" type="ORF">SteCoe_35517</name>
</gene>
<evidence type="ECO:0000256" key="1">
    <source>
        <dbReference type="ARBA" id="ARBA00004141"/>
    </source>
</evidence>
<organism evidence="12 13">
    <name type="scientific">Stentor coeruleus</name>
    <dbReference type="NCBI Taxonomy" id="5963"/>
    <lineage>
        <taxon>Eukaryota</taxon>
        <taxon>Sar</taxon>
        <taxon>Alveolata</taxon>
        <taxon>Ciliophora</taxon>
        <taxon>Postciliodesmatophora</taxon>
        <taxon>Heterotrichea</taxon>
        <taxon>Heterotrichida</taxon>
        <taxon>Stentoridae</taxon>
        <taxon>Stentor</taxon>
    </lineage>
</organism>
<evidence type="ECO:0000313" key="13">
    <source>
        <dbReference type="Proteomes" id="UP000187209"/>
    </source>
</evidence>
<dbReference type="Pfam" id="PF12906">
    <property type="entry name" value="RINGv"/>
    <property type="match status" value="1"/>
</dbReference>
<keyword evidence="3 10" id="KW-0812">Transmembrane</keyword>
<dbReference type="PANTHER" id="PTHR46065:SF3">
    <property type="entry name" value="FI20425P1"/>
    <property type="match status" value="1"/>
</dbReference>
<dbReference type="EMBL" id="MPUH01001514">
    <property type="protein sequence ID" value="OMJ67342.1"/>
    <property type="molecule type" value="Genomic_DNA"/>
</dbReference>
<protein>
    <recommendedName>
        <fullName evidence="11">RING-CH-type domain-containing protein</fullName>
    </recommendedName>
</protein>
<dbReference type="OrthoDB" id="305026at2759"/>
<name>A0A1R2AS82_9CILI</name>
<evidence type="ECO:0000256" key="2">
    <source>
        <dbReference type="ARBA" id="ARBA00022679"/>
    </source>
</evidence>
<dbReference type="CDD" id="cd16495">
    <property type="entry name" value="RING_CH-C4HC3_MARCH"/>
    <property type="match status" value="1"/>
</dbReference>
<comment type="caution">
    <text evidence="12">The sequence shown here is derived from an EMBL/GenBank/DDBJ whole genome shotgun (WGS) entry which is preliminary data.</text>
</comment>
<dbReference type="PROSITE" id="PS51292">
    <property type="entry name" value="ZF_RING_CH"/>
    <property type="match status" value="1"/>
</dbReference>
<evidence type="ECO:0000259" key="11">
    <source>
        <dbReference type="PROSITE" id="PS51292"/>
    </source>
</evidence>
<keyword evidence="9 10" id="KW-0472">Membrane</keyword>
<evidence type="ECO:0000256" key="9">
    <source>
        <dbReference type="ARBA" id="ARBA00023136"/>
    </source>
</evidence>
<keyword evidence="4" id="KW-0479">Metal-binding</keyword>
<evidence type="ECO:0000313" key="12">
    <source>
        <dbReference type="EMBL" id="OMJ67342.1"/>
    </source>
</evidence>
<sequence>MIHPCKCNGSMRYVHEECLKLWILSSNQEMKDVCCDICKHLFDMKIIVKRVCSGKNFKDECFKLFIFPLVISLISTVFAVVLMFLAEGIKKGDLKTEEKVYFSLVIFACMLIIITLIFIFVKSIMNACCEVKMTEWCIESMKNEIFDETFEVTHQSELSHHDSASQNERGEFNRNNYNFGTHLNNESITAIPYRTHNYGRSLVVPVISNETFNRIREFATERK</sequence>
<dbReference type="Proteomes" id="UP000187209">
    <property type="component" value="Unassembled WGS sequence"/>
</dbReference>
<dbReference type="InterPro" id="IPR013083">
    <property type="entry name" value="Znf_RING/FYVE/PHD"/>
</dbReference>
<dbReference type="GO" id="GO:0016020">
    <property type="term" value="C:membrane"/>
    <property type="evidence" value="ECO:0007669"/>
    <property type="project" value="UniProtKB-SubCell"/>
</dbReference>
<evidence type="ECO:0000256" key="8">
    <source>
        <dbReference type="ARBA" id="ARBA00022989"/>
    </source>
</evidence>
<feature type="transmembrane region" description="Helical" evidence="10">
    <location>
        <begin position="65"/>
        <end position="88"/>
    </location>
</feature>
<keyword evidence="7" id="KW-0862">Zinc</keyword>
<dbReference type="SMART" id="SM00744">
    <property type="entry name" value="RINGv"/>
    <property type="match status" value="1"/>
</dbReference>
<evidence type="ECO:0000256" key="3">
    <source>
        <dbReference type="ARBA" id="ARBA00022692"/>
    </source>
</evidence>
<dbReference type="InterPro" id="IPR011016">
    <property type="entry name" value="Znf_RING-CH"/>
</dbReference>
<accession>A0A1R2AS82</accession>
<dbReference type="Gene3D" id="3.30.40.10">
    <property type="entry name" value="Zinc/RING finger domain, C3HC4 (zinc finger)"/>
    <property type="match status" value="1"/>
</dbReference>
<evidence type="ECO:0000256" key="5">
    <source>
        <dbReference type="ARBA" id="ARBA00022771"/>
    </source>
</evidence>
<keyword evidence="13" id="KW-1185">Reference proteome</keyword>
<feature type="domain" description="RING-CH-type" evidence="11">
    <location>
        <begin position="1"/>
        <end position="45"/>
    </location>
</feature>
<keyword evidence="8 10" id="KW-1133">Transmembrane helix</keyword>
<proteinExistence type="predicted"/>